<dbReference type="InterPro" id="IPR013325">
    <property type="entry name" value="RNA_pol_sigma_r2"/>
</dbReference>
<dbReference type="PANTHER" id="PTHR43133">
    <property type="entry name" value="RNA POLYMERASE ECF-TYPE SIGMA FACTO"/>
    <property type="match status" value="1"/>
</dbReference>
<dbReference type="EMBL" id="VTOW01000005">
    <property type="protein sequence ID" value="NKE73265.1"/>
    <property type="molecule type" value="Genomic_DNA"/>
</dbReference>
<dbReference type="Pfam" id="PF08281">
    <property type="entry name" value="Sigma70_r4_2"/>
    <property type="match status" value="1"/>
</dbReference>
<dbReference type="InterPro" id="IPR039425">
    <property type="entry name" value="RNA_pol_sigma-70-like"/>
</dbReference>
<dbReference type="Proteomes" id="UP000534783">
    <property type="component" value="Unassembled WGS sequence"/>
</dbReference>
<evidence type="ECO:0000313" key="10">
    <source>
        <dbReference type="Proteomes" id="UP000534783"/>
    </source>
</evidence>
<dbReference type="InterPro" id="IPR013249">
    <property type="entry name" value="RNA_pol_sigma70_r4_t2"/>
</dbReference>
<dbReference type="GO" id="GO:0006352">
    <property type="term" value="P:DNA-templated transcription initiation"/>
    <property type="evidence" value="ECO:0007669"/>
    <property type="project" value="InterPro"/>
</dbReference>
<evidence type="ECO:0000256" key="2">
    <source>
        <dbReference type="ARBA" id="ARBA00023015"/>
    </source>
</evidence>
<dbReference type="InterPro" id="IPR014284">
    <property type="entry name" value="RNA_pol_sigma-70_dom"/>
</dbReference>
<reference evidence="9 10" key="1">
    <citation type="journal article" date="2020" name="Nature">
        <title>Bacterial chemolithoautotrophy via manganese oxidation.</title>
        <authorList>
            <person name="Yu H."/>
            <person name="Leadbetter J.R."/>
        </authorList>
    </citation>
    <scope>NUCLEOTIDE SEQUENCE [LARGE SCALE GENOMIC DNA]</scope>
    <source>
        <strain evidence="9 10">Mn-1</strain>
    </source>
</reference>
<evidence type="ECO:0000256" key="6">
    <source>
        <dbReference type="RuleBase" id="RU000716"/>
    </source>
</evidence>
<comment type="similarity">
    <text evidence="1 6">Belongs to the sigma-70 factor family. ECF subfamily.</text>
</comment>
<accession>A0A7X6DTS9</accession>
<dbReference type="SUPFAM" id="SSF88946">
    <property type="entry name" value="Sigma2 domain of RNA polymerase sigma factors"/>
    <property type="match status" value="1"/>
</dbReference>
<evidence type="ECO:0000256" key="4">
    <source>
        <dbReference type="ARBA" id="ARBA00023125"/>
    </source>
</evidence>
<dbReference type="InterPro" id="IPR036388">
    <property type="entry name" value="WH-like_DNA-bd_sf"/>
</dbReference>
<feature type="domain" description="RNA polymerase sigma-70 region 2" evidence="7">
    <location>
        <begin position="12"/>
        <end position="73"/>
    </location>
</feature>
<gene>
    <name evidence="9" type="ORF">MNODULE_21130</name>
</gene>
<keyword evidence="3 6" id="KW-0731">Sigma factor</keyword>
<keyword evidence="4 6" id="KW-0238">DNA-binding</keyword>
<dbReference type="Gene3D" id="1.10.10.10">
    <property type="entry name" value="Winged helix-like DNA-binding domain superfamily/Winged helix DNA-binding domain"/>
    <property type="match status" value="1"/>
</dbReference>
<dbReference type="PROSITE" id="PS01063">
    <property type="entry name" value="SIGMA70_ECF"/>
    <property type="match status" value="1"/>
</dbReference>
<evidence type="ECO:0000259" key="8">
    <source>
        <dbReference type="Pfam" id="PF08281"/>
    </source>
</evidence>
<dbReference type="InterPro" id="IPR007627">
    <property type="entry name" value="RNA_pol_sigma70_r2"/>
</dbReference>
<dbReference type="InterPro" id="IPR000838">
    <property type="entry name" value="RNA_pol_sigma70_ECF_CS"/>
</dbReference>
<keyword evidence="2 6" id="KW-0805">Transcription regulation</keyword>
<dbReference type="SUPFAM" id="SSF88659">
    <property type="entry name" value="Sigma3 and sigma4 domains of RNA polymerase sigma factors"/>
    <property type="match status" value="1"/>
</dbReference>
<dbReference type="RefSeq" id="WP_168063197.1">
    <property type="nucleotide sequence ID" value="NZ_VTOW01000005.1"/>
</dbReference>
<organism evidence="9 10">
    <name type="scientific">Candidatus Manganitrophus noduliformans</name>
    <dbReference type="NCBI Taxonomy" id="2606439"/>
    <lineage>
        <taxon>Bacteria</taxon>
        <taxon>Pseudomonadati</taxon>
        <taxon>Nitrospirota</taxon>
        <taxon>Nitrospiria</taxon>
        <taxon>Candidatus Troglogloeales</taxon>
        <taxon>Candidatus Manganitrophaceae</taxon>
        <taxon>Candidatus Manganitrophus</taxon>
    </lineage>
</organism>
<dbReference type="GO" id="GO:0016987">
    <property type="term" value="F:sigma factor activity"/>
    <property type="evidence" value="ECO:0007669"/>
    <property type="project" value="UniProtKB-KW"/>
</dbReference>
<evidence type="ECO:0000256" key="5">
    <source>
        <dbReference type="ARBA" id="ARBA00023163"/>
    </source>
</evidence>
<dbReference type="NCBIfam" id="TIGR02937">
    <property type="entry name" value="sigma70-ECF"/>
    <property type="match status" value="1"/>
</dbReference>
<keyword evidence="5 6" id="KW-0804">Transcription</keyword>
<feature type="domain" description="RNA polymerase sigma factor 70 region 4 type 2" evidence="8">
    <location>
        <begin position="101"/>
        <end position="153"/>
    </location>
</feature>
<comment type="caution">
    <text evidence="9">The sequence shown here is derived from an EMBL/GenBank/DDBJ whole genome shotgun (WGS) entry which is preliminary data.</text>
</comment>
<proteinExistence type="inferred from homology"/>
<dbReference type="AlphaFoldDB" id="A0A7X6DTS9"/>
<dbReference type="Pfam" id="PF04542">
    <property type="entry name" value="Sigma70_r2"/>
    <property type="match status" value="1"/>
</dbReference>
<evidence type="ECO:0000313" key="9">
    <source>
        <dbReference type="EMBL" id="NKE73265.1"/>
    </source>
</evidence>
<dbReference type="InterPro" id="IPR013324">
    <property type="entry name" value="RNA_pol_sigma_r3/r4-like"/>
</dbReference>
<sequence>MNDEVVSKLLNHREKLLGYVRKRLSSPELAEDVLQESLIKALRAAPDLRDEEKLLPWFYRILNNAIIDVYRRKHIETEHLEPYSEEKDLAITPEDEENLCNCFRELIPTLKPEYGELIEALDLNERDPKKVAEGLGITLNNLKVRRHRARQALRERLEETCRSCAKHGCLDCTCKHN</sequence>
<evidence type="ECO:0000256" key="1">
    <source>
        <dbReference type="ARBA" id="ARBA00010641"/>
    </source>
</evidence>
<evidence type="ECO:0000259" key="7">
    <source>
        <dbReference type="Pfam" id="PF04542"/>
    </source>
</evidence>
<dbReference type="GO" id="GO:0003677">
    <property type="term" value="F:DNA binding"/>
    <property type="evidence" value="ECO:0007669"/>
    <property type="project" value="UniProtKB-KW"/>
</dbReference>
<protein>
    <recommendedName>
        <fullName evidence="6">RNA polymerase sigma factor</fullName>
    </recommendedName>
</protein>
<name>A0A7X6DTS9_9BACT</name>
<dbReference type="PANTHER" id="PTHR43133:SF8">
    <property type="entry name" value="RNA POLYMERASE SIGMA FACTOR HI_1459-RELATED"/>
    <property type="match status" value="1"/>
</dbReference>
<evidence type="ECO:0000256" key="3">
    <source>
        <dbReference type="ARBA" id="ARBA00023082"/>
    </source>
</evidence>
<keyword evidence="10" id="KW-1185">Reference proteome</keyword>
<dbReference type="Gene3D" id="1.10.1740.10">
    <property type="match status" value="1"/>
</dbReference>